<dbReference type="Pfam" id="PF08268">
    <property type="entry name" value="FBA_3"/>
    <property type="match status" value="1"/>
</dbReference>
<organism evidence="3 4">
    <name type="scientific">Arabis nemorensis</name>
    <dbReference type="NCBI Taxonomy" id="586526"/>
    <lineage>
        <taxon>Eukaryota</taxon>
        <taxon>Viridiplantae</taxon>
        <taxon>Streptophyta</taxon>
        <taxon>Embryophyta</taxon>
        <taxon>Tracheophyta</taxon>
        <taxon>Spermatophyta</taxon>
        <taxon>Magnoliopsida</taxon>
        <taxon>eudicotyledons</taxon>
        <taxon>Gunneridae</taxon>
        <taxon>Pentapetalae</taxon>
        <taxon>rosids</taxon>
        <taxon>malvids</taxon>
        <taxon>Brassicales</taxon>
        <taxon>Brassicaceae</taxon>
        <taxon>Arabideae</taxon>
        <taxon>Arabis</taxon>
    </lineage>
</organism>
<dbReference type="EMBL" id="CABITT030000008">
    <property type="protein sequence ID" value="VVB12865.1"/>
    <property type="molecule type" value="Genomic_DNA"/>
</dbReference>
<dbReference type="InterPro" id="IPR036047">
    <property type="entry name" value="F-box-like_dom_sf"/>
</dbReference>
<feature type="domain" description="F-box associated beta-propeller type 3" evidence="2">
    <location>
        <begin position="64"/>
        <end position="345"/>
    </location>
</feature>
<dbReference type="AlphaFoldDB" id="A0A565CGV0"/>
<reference evidence="3" key="1">
    <citation type="submission" date="2019-07" db="EMBL/GenBank/DDBJ databases">
        <authorList>
            <person name="Dittberner H."/>
        </authorList>
    </citation>
    <scope>NUCLEOTIDE SEQUENCE [LARGE SCALE GENOMIC DNA]</scope>
</reference>
<evidence type="ECO:0000313" key="4">
    <source>
        <dbReference type="Proteomes" id="UP000489600"/>
    </source>
</evidence>
<keyword evidence="4" id="KW-1185">Reference proteome</keyword>
<dbReference type="NCBIfam" id="TIGR01640">
    <property type="entry name" value="F_box_assoc_1"/>
    <property type="match status" value="1"/>
</dbReference>
<dbReference type="PANTHER" id="PTHR31111">
    <property type="entry name" value="BNAA05G37150D PROTEIN-RELATED"/>
    <property type="match status" value="1"/>
</dbReference>
<dbReference type="SUPFAM" id="SSF81383">
    <property type="entry name" value="F-box domain"/>
    <property type="match status" value="1"/>
</dbReference>
<feature type="domain" description="F-box" evidence="1">
    <location>
        <begin position="21"/>
        <end position="49"/>
    </location>
</feature>
<evidence type="ECO:0000313" key="3">
    <source>
        <dbReference type="EMBL" id="VVB12865.1"/>
    </source>
</evidence>
<dbReference type="Proteomes" id="UP000489600">
    <property type="component" value="Unassembled WGS sequence"/>
</dbReference>
<name>A0A565CGV0_9BRAS</name>
<dbReference type="InterPro" id="IPR017451">
    <property type="entry name" value="F-box-assoc_interact_dom"/>
</dbReference>
<accession>A0A565CGV0</accession>
<comment type="caution">
    <text evidence="3">The sequence shown here is derived from an EMBL/GenBank/DDBJ whole genome shotgun (WGS) entry which is preliminary data.</text>
</comment>
<dbReference type="InterPro" id="IPR013187">
    <property type="entry name" value="F-box-assoc_dom_typ3"/>
</dbReference>
<protein>
    <submittedName>
        <fullName evidence="3">Uncharacterized protein</fullName>
    </submittedName>
</protein>
<dbReference type="InterPro" id="IPR001810">
    <property type="entry name" value="F-box_dom"/>
</dbReference>
<evidence type="ECO:0000259" key="1">
    <source>
        <dbReference type="Pfam" id="PF00646"/>
    </source>
</evidence>
<dbReference type="PANTHER" id="PTHR31111:SF98">
    <property type="entry name" value="F-BOX ASSOCIATED UBIQUITINATION EFFECTOR FAMILY PROTEIN-RELATED"/>
    <property type="match status" value="1"/>
</dbReference>
<sequence>MHKKKKDDYRISIHVDLVIEMLSRLPVKTLLRLKCLSKEFSRIIQSQNFVDSCLSCSSSSDRSRLLFYFNCHDLKKLVFFSTPHRSSTCSISPTRYEMTVHARVDLSLRSPPIRGLIFYTIGPNEHVICNPATRQHLNLPENKILWKYDDSIEFLIFGYDPIFYQYKVLCMLGLHDPIQYQTWWVFTVGQDGNLWRKIQGMPSHLRPVTCHHVCGQSGICINGFLYFRAYSRTPGIGPYNMTVHVVSFDLNSEKFSLVEDNSHLSWFTKLIDFQGKLGFVSRVKDCEIEFSCLMENKEWASMVFHLPWAPVYKSHCHKISNSVVGICEVSSLYVAPRHASDRIRITLWEDKRWAHQNQSWIFSIRFGCLAMEVLAFSDLLVAVDFLTVPKLIKMGALCRRRICLEQNRRP</sequence>
<dbReference type="OrthoDB" id="1104021at2759"/>
<proteinExistence type="predicted"/>
<dbReference type="Pfam" id="PF00646">
    <property type="entry name" value="F-box"/>
    <property type="match status" value="1"/>
</dbReference>
<evidence type="ECO:0000259" key="2">
    <source>
        <dbReference type="Pfam" id="PF08268"/>
    </source>
</evidence>
<gene>
    <name evidence="3" type="ORF">ANE_LOCUS23309</name>
</gene>